<dbReference type="Proteomes" id="UP000366065">
    <property type="component" value="Unassembled WGS sequence"/>
</dbReference>
<name>A0ABY6W8G5_9BURK</name>
<dbReference type="InterPro" id="IPR028098">
    <property type="entry name" value="Glyco_trans_4-like_N"/>
</dbReference>
<accession>A0ABY6W8G5</accession>
<dbReference type="EMBL" id="CABPRV010000011">
    <property type="protein sequence ID" value="VVE39533.1"/>
    <property type="molecule type" value="Genomic_DNA"/>
</dbReference>
<feature type="domain" description="Glycosyltransferase subfamily 4-like N-terminal" evidence="1">
    <location>
        <begin position="6"/>
        <end position="149"/>
    </location>
</feature>
<evidence type="ECO:0000313" key="2">
    <source>
        <dbReference type="EMBL" id="VVE39533.1"/>
    </source>
</evidence>
<keyword evidence="2" id="KW-0808">Transferase</keyword>
<protein>
    <submittedName>
        <fullName evidence="2">Glycosyl transferase</fullName>
    </submittedName>
</protein>
<evidence type="ECO:0000259" key="1">
    <source>
        <dbReference type="Pfam" id="PF13477"/>
    </source>
</evidence>
<evidence type="ECO:0000313" key="3">
    <source>
        <dbReference type="Proteomes" id="UP000366065"/>
    </source>
</evidence>
<reference evidence="2 3" key="1">
    <citation type="submission" date="2019-08" db="EMBL/GenBank/DDBJ databases">
        <authorList>
            <person name="Peeters C."/>
        </authorList>
    </citation>
    <scope>NUCLEOTIDE SEQUENCE [LARGE SCALE GENOMIC DNA]</scope>
    <source>
        <strain evidence="2 3">LMG 20602</strain>
    </source>
</reference>
<proteinExistence type="predicted"/>
<dbReference type="GO" id="GO:0016740">
    <property type="term" value="F:transferase activity"/>
    <property type="evidence" value="ECO:0007669"/>
    <property type="project" value="UniProtKB-KW"/>
</dbReference>
<dbReference type="PANTHER" id="PTHR12526:SF638">
    <property type="entry name" value="SPORE COAT PROTEIN SA"/>
    <property type="match status" value="1"/>
</dbReference>
<organism evidence="2 3">
    <name type="scientific">Pandoraea capi</name>
    <dbReference type="NCBI Taxonomy" id="2508286"/>
    <lineage>
        <taxon>Bacteria</taxon>
        <taxon>Pseudomonadati</taxon>
        <taxon>Pseudomonadota</taxon>
        <taxon>Betaproteobacteria</taxon>
        <taxon>Burkholderiales</taxon>
        <taxon>Burkholderiaceae</taxon>
        <taxon>Pandoraea</taxon>
    </lineage>
</organism>
<gene>
    <name evidence="2" type="ORF">PCA20602_04090</name>
</gene>
<dbReference type="RefSeq" id="WP_150722754.1">
    <property type="nucleotide sequence ID" value="NZ_CABPRV010000011.1"/>
</dbReference>
<dbReference type="SUPFAM" id="SSF53756">
    <property type="entry name" value="UDP-Glycosyltransferase/glycogen phosphorylase"/>
    <property type="match status" value="1"/>
</dbReference>
<comment type="caution">
    <text evidence="2">The sequence shown here is derived from an EMBL/GenBank/DDBJ whole genome shotgun (WGS) entry which is preliminary data.</text>
</comment>
<dbReference type="PANTHER" id="PTHR12526">
    <property type="entry name" value="GLYCOSYLTRANSFERASE"/>
    <property type="match status" value="1"/>
</dbReference>
<dbReference type="CDD" id="cd03808">
    <property type="entry name" value="GT4_CapM-like"/>
    <property type="match status" value="1"/>
</dbReference>
<dbReference type="Pfam" id="PF13477">
    <property type="entry name" value="Glyco_trans_4_2"/>
    <property type="match status" value="1"/>
</dbReference>
<sequence length="388" mass="41835">MSRQVHITYVINHAAFFVSHRLPLAIGARKAGYQVDLLTGQAGSASMEPHAEAVLSKANIAHKRVAFRSASVNPLLELRGLLELVFSMRRSRPDLVHCASPKGLLYGGLAARVNGVKAVVLAISGVGFAQTDAGKGGWKRRIIGMVYRQLARFAYGHKNLEVIVQNLDDKAALLSQGLVKEAQITLIPGSGVELSAFIDAPIERKTPIVMLPARMLKDKGVIEFVNAARAIKAAAPDWRFVLAGAADYGNPTSVSREQIAEWEAEGLVEFLGHVENIAPWFREASIVCLPSYREGMPKALLEAAAAGCAVVTTDAIGCREAIVNGETGDLVPIRDTEALTAALLSLINDRARRERYGEAGRRLSISKFGIEAVTNTTLAIYARLLKHA</sequence>
<dbReference type="Pfam" id="PF13692">
    <property type="entry name" value="Glyco_trans_1_4"/>
    <property type="match status" value="1"/>
</dbReference>
<dbReference type="Gene3D" id="3.40.50.2000">
    <property type="entry name" value="Glycogen Phosphorylase B"/>
    <property type="match status" value="2"/>
</dbReference>
<keyword evidence="3" id="KW-1185">Reference proteome</keyword>